<keyword evidence="1" id="KW-0812">Transmembrane</keyword>
<feature type="transmembrane region" description="Helical" evidence="1">
    <location>
        <begin position="180"/>
        <end position="203"/>
    </location>
</feature>
<dbReference type="eggNOG" id="COG0589">
    <property type="taxonomic scope" value="Bacteria"/>
</dbReference>
<evidence type="ECO:0000313" key="3">
    <source>
        <dbReference type="Proteomes" id="UP000030832"/>
    </source>
</evidence>
<dbReference type="AlphaFoldDB" id="A0A0B0IC27"/>
<gene>
    <name evidence="2" type="ORF">LQ50_21565</name>
</gene>
<dbReference type="Pfam" id="PF07556">
    <property type="entry name" value="DUF1538"/>
    <property type="match status" value="1"/>
</dbReference>
<keyword evidence="1" id="KW-1133">Transmembrane helix</keyword>
<dbReference type="EMBL" id="JRJU01000041">
    <property type="protein sequence ID" value="KHF38387.1"/>
    <property type="molecule type" value="Genomic_DNA"/>
</dbReference>
<dbReference type="OrthoDB" id="9805989at2"/>
<feature type="transmembrane region" description="Helical" evidence="1">
    <location>
        <begin position="124"/>
        <end position="144"/>
    </location>
</feature>
<organism evidence="2 3">
    <name type="scientific">Halalkalibacter okhensis</name>
    <dbReference type="NCBI Taxonomy" id="333138"/>
    <lineage>
        <taxon>Bacteria</taxon>
        <taxon>Bacillati</taxon>
        <taxon>Bacillota</taxon>
        <taxon>Bacilli</taxon>
        <taxon>Bacillales</taxon>
        <taxon>Bacillaceae</taxon>
        <taxon>Halalkalibacter</taxon>
    </lineage>
</organism>
<keyword evidence="3" id="KW-1185">Reference proteome</keyword>
<feature type="transmembrane region" description="Helical" evidence="1">
    <location>
        <begin position="150"/>
        <end position="168"/>
    </location>
</feature>
<dbReference type="STRING" id="333138.LQ50_21565"/>
<feature type="transmembrane region" description="Helical" evidence="1">
    <location>
        <begin position="49"/>
        <end position="71"/>
    </location>
</feature>
<feature type="transmembrane region" description="Helical" evidence="1">
    <location>
        <begin position="12"/>
        <end position="37"/>
    </location>
</feature>
<keyword evidence="1" id="KW-0472">Membrane</keyword>
<dbReference type="RefSeq" id="WP_034632816.1">
    <property type="nucleotide sequence ID" value="NZ_JRJU01000041.1"/>
</dbReference>
<reference evidence="2 3" key="1">
    <citation type="submission" date="2014-09" db="EMBL/GenBank/DDBJ databases">
        <title>Genome sequencing and annotation of Bacillus Okhensis strain Kh10-101T.</title>
        <authorList>
            <person name="Prakash J.S."/>
        </authorList>
    </citation>
    <scope>NUCLEOTIDE SEQUENCE [LARGE SCALE GENOMIC DNA]</scope>
    <source>
        <strain evidence="3">Kh10-101T</strain>
    </source>
</reference>
<dbReference type="Proteomes" id="UP000030832">
    <property type="component" value="Unassembled WGS sequence"/>
</dbReference>
<evidence type="ECO:0000256" key="1">
    <source>
        <dbReference type="SAM" id="Phobius"/>
    </source>
</evidence>
<comment type="caution">
    <text evidence="2">The sequence shown here is derived from an EMBL/GenBank/DDBJ whole genome shotgun (WGS) entry which is preliminary data.</text>
</comment>
<feature type="transmembrane region" description="Helical" evidence="1">
    <location>
        <begin position="215"/>
        <end position="235"/>
    </location>
</feature>
<evidence type="ECO:0000313" key="2">
    <source>
        <dbReference type="EMBL" id="KHF38387.1"/>
    </source>
</evidence>
<proteinExistence type="predicted"/>
<feature type="transmembrane region" description="Helical" evidence="1">
    <location>
        <begin position="83"/>
        <end position="103"/>
    </location>
</feature>
<accession>A0A0B0IC27</accession>
<protein>
    <submittedName>
        <fullName evidence="2">Membrane spanning protein</fullName>
    </submittedName>
</protein>
<dbReference type="InterPro" id="IPR011435">
    <property type="entry name" value="UmpAB"/>
</dbReference>
<name>A0A0B0IC27_9BACI</name>
<sequence length="249" mass="27303">MMMNIFEGFGHVLYEVAVALVPLVIFFFFFQIFILKLPMKKVIDILKGIFLTYWGLAFFLQGVHIGFLPAGEAMGTILGQSEHLWSLIPIGFLLGFVATFAEPAVRILNHEVEKVSGGYIPQKIMLYTLSIGVAVSIALSMLRILLGIPLWYFIIPGYLLALLLIRFSSRTFTAIAFDSGGVATGPMTVTFIVAMAVGIASVIEGRDPLLDGFGMIALVALSPILSVLTLGLLYGRKEKENDRTFESDS</sequence>